<feature type="domain" description="Core-binding (CB)" evidence="8">
    <location>
        <begin position="57"/>
        <end position="137"/>
    </location>
</feature>
<feature type="domain" description="Tyr recombinase" evidence="7">
    <location>
        <begin position="159"/>
        <end position="349"/>
    </location>
</feature>
<dbReference type="InterPro" id="IPR010998">
    <property type="entry name" value="Integrase_recombinase_N"/>
</dbReference>
<reference evidence="9 10" key="1">
    <citation type="submission" date="2018-08" db="EMBL/GenBank/DDBJ databases">
        <title>Jishengella sp. nov., isolated from a root of Azadirachta indica A. Juss. var. siamensis Valenton.</title>
        <authorList>
            <person name="Kuncharoen N."/>
            <person name="Tanasupawat S."/>
            <person name="Kudo T."/>
            <person name="Ohkuma M."/>
        </authorList>
    </citation>
    <scope>NUCLEOTIDE SEQUENCE [LARGE SCALE GENOMIC DNA]</scope>
    <source>
        <strain evidence="9 10">AZ1-13</strain>
    </source>
</reference>
<dbReference type="InterPro" id="IPR004107">
    <property type="entry name" value="Integrase_SAM-like_N"/>
</dbReference>
<evidence type="ECO:0000313" key="10">
    <source>
        <dbReference type="Proteomes" id="UP000283832"/>
    </source>
</evidence>
<gene>
    <name evidence="9" type="ORF">D2L64_25140</name>
</gene>
<evidence type="ECO:0000256" key="1">
    <source>
        <dbReference type="ARBA" id="ARBA00008857"/>
    </source>
</evidence>
<dbReference type="InterPro" id="IPR050090">
    <property type="entry name" value="Tyrosine_recombinase_XerCD"/>
</dbReference>
<dbReference type="CDD" id="cd01189">
    <property type="entry name" value="INT_ICEBs1_C_like"/>
    <property type="match status" value="1"/>
</dbReference>
<evidence type="ECO:0000259" key="7">
    <source>
        <dbReference type="PROSITE" id="PS51898"/>
    </source>
</evidence>
<evidence type="ECO:0000256" key="4">
    <source>
        <dbReference type="ARBA" id="ARBA00023172"/>
    </source>
</evidence>
<feature type="region of interest" description="Disordered" evidence="6">
    <location>
        <begin position="356"/>
        <end position="407"/>
    </location>
</feature>
<evidence type="ECO:0000256" key="2">
    <source>
        <dbReference type="ARBA" id="ARBA00022908"/>
    </source>
</evidence>
<keyword evidence="4" id="KW-0233">DNA recombination</keyword>
<evidence type="ECO:0000313" key="9">
    <source>
        <dbReference type="EMBL" id="RIV32405.1"/>
    </source>
</evidence>
<dbReference type="InterPro" id="IPR044068">
    <property type="entry name" value="CB"/>
</dbReference>
<dbReference type="InterPro" id="IPR011010">
    <property type="entry name" value="DNA_brk_join_enz"/>
</dbReference>
<comment type="similarity">
    <text evidence="1">Belongs to the 'phage' integrase family.</text>
</comment>
<dbReference type="Pfam" id="PF26003">
    <property type="entry name" value="Integrase_N_phage"/>
    <property type="match status" value="1"/>
</dbReference>
<comment type="caution">
    <text evidence="9">The sequence shown here is derived from an EMBL/GenBank/DDBJ whole genome shotgun (WGS) entry which is preliminary data.</text>
</comment>
<proteinExistence type="inferred from homology"/>
<dbReference type="RefSeq" id="WP_119579679.1">
    <property type="nucleotide sequence ID" value="NZ_QXEC01000038.1"/>
</dbReference>
<name>A0A418MNB9_9ACTN</name>
<dbReference type="InterPro" id="IPR013762">
    <property type="entry name" value="Integrase-like_cat_sf"/>
</dbReference>
<dbReference type="PANTHER" id="PTHR30349:SF64">
    <property type="entry name" value="PROPHAGE INTEGRASE INTD-RELATED"/>
    <property type="match status" value="1"/>
</dbReference>
<organism evidence="9 10">
    <name type="scientific">Micromonospora radicis</name>
    <dbReference type="NCBI Taxonomy" id="1894971"/>
    <lineage>
        <taxon>Bacteria</taxon>
        <taxon>Bacillati</taxon>
        <taxon>Actinomycetota</taxon>
        <taxon>Actinomycetes</taxon>
        <taxon>Micromonosporales</taxon>
        <taxon>Micromonosporaceae</taxon>
        <taxon>Micromonospora</taxon>
    </lineage>
</organism>
<dbReference type="GO" id="GO:0003677">
    <property type="term" value="F:DNA binding"/>
    <property type="evidence" value="ECO:0007669"/>
    <property type="project" value="UniProtKB-UniRule"/>
</dbReference>
<evidence type="ECO:0000256" key="5">
    <source>
        <dbReference type="PROSITE-ProRule" id="PRU01248"/>
    </source>
</evidence>
<dbReference type="PROSITE" id="PS51898">
    <property type="entry name" value="TYR_RECOMBINASE"/>
    <property type="match status" value="1"/>
</dbReference>
<evidence type="ECO:0000259" key="8">
    <source>
        <dbReference type="PROSITE" id="PS51900"/>
    </source>
</evidence>
<dbReference type="OrthoDB" id="1822491at2"/>
<dbReference type="AlphaFoldDB" id="A0A418MNB9"/>
<keyword evidence="10" id="KW-1185">Reference proteome</keyword>
<feature type="compositionally biased region" description="Low complexity" evidence="6">
    <location>
        <begin position="387"/>
        <end position="398"/>
    </location>
</feature>
<accession>A0A418MNB9</accession>
<dbReference type="PANTHER" id="PTHR30349">
    <property type="entry name" value="PHAGE INTEGRASE-RELATED"/>
    <property type="match status" value="1"/>
</dbReference>
<protein>
    <submittedName>
        <fullName evidence="9">Site-specific integrase</fullName>
    </submittedName>
</protein>
<dbReference type="GO" id="GO:0015074">
    <property type="term" value="P:DNA integration"/>
    <property type="evidence" value="ECO:0007669"/>
    <property type="project" value="UniProtKB-KW"/>
</dbReference>
<dbReference type="Pfam" id="PF14659">
    <property type="entry name" value="Phage_int_SAM_3"/>
    <property type="match status" value="1"/>
</dbReference>
<dbReference type="EMBL" id="QXEC01000038">
    <property type="protein sequence ID" value="RIV32405.1"/>
    <property type="molecule type" value="Genomic_DNA"/>
</dbReference>
<dbReference type="Gene3D" id="1.10.150.130">
    <property type="match status" value="1"/>
</dbReference>
<dbReference type="InterPro" id="IPR058717">
    <property type="entry name" value="Phage_L5_Integrase_N"/>
</dbReference>
<keyword evidence="3 5" id="KW-0238">DNA-binding</keyword>
<evidence type="ECO:0000256" key="6">
    <source>
        <dbReference type="SAM" id="MobiDB-lite"/>
    </source>
</evidence>
<dbReference type="Pfam" id="PF00589">
    <property type="entry name" value="Phage_integrase"/>
    <property type="match status" value="1"/>
</dbReference>
<dbReference type="InterPro" id="IPR002104">
    <property type="entry name" value="Integrase_catalytic"/>
</dbReference>
<keyword evidence="2" id="KW-0229">DNA integration</keyword>
<sequence>MRRLPSGRFQARYVGPDGLERKAPHTFETERQAGKWLTLVESEIIKGEWSAPEAGEIKLEPYGRKWIAERKLQPRSRENYEDLFRLHIRPHLGGLALGAIKPQTIRTWRRTLLDGGTTEPQAVKAYSLLRAILNTAVKEDELIRQNPCRIPGYDRYHTPERPVATVVQVLALAERMPARYSALVIVAAYSGLRWGELAALRRGDVDLTAGTVRVPRKLAALRNRMEFGPPKSEAGNRVVTLPAAARLVLADHLDEFVGEGPEALVFTGDKGAVLRSGNFRRAVGWAAALRAAGMPEGFHFHDLRHTGNNLAAATGASTRDLMHRMGHASMRAALIYQHASSERDREIADAMNRRITKQTKRAAGKPKPKDKQKPVKGRKAARKAREATSGGTDSATGTPMARKIKDD</sequence>
<dbReference type="PROSITE" id="PS51900">
    <property type="entry name" value="CB"/>
    <property type="match status" value="1"/>
</dbReference>
<evidence type="ECO:0000256" key="3">
    <source>
        <dbReference type="ARBA" id="ARBA00023125"/>
    </source>
</evidence>
<dbReference type="SUPFAM" id="SSF56349">
    <property type="entry name" value="DNA breaking-rejoining enzymes"/>
    <property type="match status" value="1"/>
</dbReference>
<dbReference type="GO" id="GO:0006310">
    <property type="term" value="P:DNA recombination"/>
    <property type="evidence" value="ECO:0007669"/>
    <property type="project" value="UniProtKB-KW"/>
</dbReference>
<feature type="compositionally biased region" description="Basic residues" evidence="6">
    <location>
        <begin position="356"/>
        <end position="366"/>
    </location>
</feature>
<dbReference type="Proteomes" id="UP000283832">
    <property type="component" value="Unassembled WGS sequence"/>
</dbReference>
<dbReference type="Gene3D" id="1.10.443.10">
    <property type="entry name" value="Intergrase catalytic core"/>
    <property type="match status" value="1"/>
</dbReference>